<name>A0ACC0JHI8_CHOFU</name>
<dbReference type="Proteomes" id="UP001064048">
    <property type="component" value="Chromosome 22"/>
</dbReference>
<keyword evidence="2" id="KW-1185">Reference proteome</keyword>
<comment type="caution">
    <text evidence="1">The sequence shown here is derived from an EMBL/GenBank/DDBJ whole genome shotgun (WGS) entry which is preliminary data.</text>
</comment>
<sequence length="119" mass="13464">MEGRLSVGVGYDTQQRAVALAEVKEVTKCRDRHKRIVASSVFTSCYMHSVFKPKLMEGRLSVGVGYDTQQRAVALAEVKEVTKCRDRHKRIVASSVFTSCYMHSVFKITNIEQHIMPTL</sequence>
<organism evidence="1 2">
    <name type="scientific">Choristoneura fumiferana</name>
    <name type="common">Spruce budworm moth</name>
    <name type="synonym">Archips fumiferana</name>
    <dbReference type="NCBI Taxonomy" id="7141"/>
    <lineage>
        <taxon>Eukaryota</taxon>
        <taxon>Metazoa</taxon>
        <taxon>Ecdysozoa</taxon>
        <taxon>Arthropoda</taxon>
        <taxon>Hexapoda</taxon>
        <taxon>Insecta</taxon>
        <taxon>Pterygota</taxon>
        <taxon>Neoptera</taxon>
        <taxon>Endopterygota</taxon>
        <taxon>Lepidoptera</taxon>
        <taxon>Glossata</taxon>
        <taxon>Ditrysia</taxon>
        <taxon>Tortricoidea</taxon>
        <taxon>Tortricidae</taxon>
        <taxon>Tortricinae</taxon>
        <taxon>Choristoneura</taxon>
    </lineage>
</organism>
<protein>
    <submittedName>
        <fullName evidence="1">Uncharacterized protein</fullName>
    </submittedName>
</protein>
<reference evidence="1 2" key="1">
    <citation type="journal article" date="2022" name="Genome Biol. Evol.">
        <title>The Spruce Budworm Genome: Reconstructing the Evolutionary History of Antifreeze Proteins.</title>
        <authorList>
            <person name="Beliveau C."/>
            <person name="Gagne P."/>
            <person name="Picq S."/>
            <person name="Vernygora O."/>
            <person name="Keeling C.I."/>
            <person name="Pinkney K."/>
            <person name="Doucet D."/>
            <person name="Wen F."/>
            <person name="Johnston J.S."/>
            <person name="Maaroufi H."/>
            <person name="Boyle B."/>
            <person name="Laroche J."/>
            <person name="Dewar K."/>
            <person name="Juretic N."/>
            <person name="Blackburn G."/>
            <person name="Nisole A."/>
            <person name="Brunet B."/>
            <person name="Brandao M."/>
            <person name="Lumley L."/>
            <person name="Duan J."/>
            <person name="Quan G."/>
            <person name="Lucarotti C.J."/>
            <person name="Roe A.D."/>
            <person name="Sperling F.A.H."/>
            <person name="Levesque R.C."/>
            <person name="Cusson M."/>
        </authorList>
    </citation>
    <scope>NUCLEOTIDE SEQUENCE [LARGE SCALE GENOMIC DNA]</scope>
    <source>
        <strain evidence="1">Glfc:IPQL:Cfum</strain>
    </source>
</reference>
<dbReference type="EMBL" id="CM046122">
    <property type="protein sequence ID" value="KAI8423569.1"/>
    <property type="molecule type" value="Genomic_DNA"/>
</dbReference>
<proteinExistence type="predicted"/>
<accession>A0ACC0JHI8</accession>
<evidence type="ECO:0000313" key="1">
    <source>
        <dbReference type="EMBL" id="KAI8423569.1"/>
    </source>
</evidence>
<gene>
    <name evidence="1" type="ORF">MSG28_012660</name>
</gene>
<evidence type="ECO:0000313" key="2">
    <source>
        <dbReference type="Proteomes" id="UP001064048"/>
    </source>
</evidence>